<dbReference type="Gene3D" id="1.20.120.1530">
    <property type="match status" value="1"/>
</dbReference>
<evidence type="ECO:0000256" key="2">
    <source>
        <dbReference type="PROSITE-ProRule" id="PRU00284"/>
    </source>
</evidence>
<comment type="caution">
    <text evidence="5">The sequence shown here is derived from an EMBL/GenBank/DDBJ whole genome shotgun (WGS) entry which is preliminary data.</text>
</comment>
<keyword evidence="1 2" id="KW-0807">Transducer</keyword>
<evidence type="ECO:0000256" key="3">
    <source>
        <dbReference type="SAM" id="Phobius"/>
    </source>
</evidence>
<gene>
    <name evidence="5" type="ORF">K4G57_00590</name>
</gene>
<evidence type="ECO:0000313" key="6">
    <source>
        <dbReference type="Proteomes" id="UP000700059"/>
    </source>
</evidence>
<dbReference type="PANTHER" id="PTHR32089:SF112">
    <property type="entry name" value="LYSOZYME-LIKE PROTEIN-RELATED"/>
    <property type="match status" value="1"/>
</dbReference>
<dbReference type="InterPro" id="IPR004089">
    <property type="entry name" value="MCPsignal_dom"/>
</dbReference>
<name>A0ABS7JKQ4_9HELI</name>
<feature type="domain" description="Methyl-accepting transducer" evidence="4">
    <location>
        <begin position="164"/>
        <end position="369"/>
    </location>
</feature>
<evidence type="ECO:0000259" key="4">
    <source>
        <dbReference type="PROSITE" id="PS50111"/>
    </source>
</evidence>
<dbReference type="RefSeq" id="WP_221531242.1">
    <property type="nucleotide sequence ID" value="NZ_JAIGYP010000001.1"/>
</dbReference>
<keyword evidence="6" id="KW-1185">Reference proteome</keyword>
<dbReference type="Gene3D" id="1.10.287.950">
    <property type="entry name" value="Methyl-accepting chemotaxis protein"/>
    <property type="match status" value="1"/>
</dbReference>
<dbReference type="PANTHER" id="PTHR32089">
    <property type="entry name" value="METHYL-ACCEPTING CHEMOTAXIS PROTEIN MCPB"/>
    <property type="match status" value="1"/>
</dbReference>
<dbReference type="SMART" id="SM00283">
    <property type="entry name" value="MA"/>
    <property type="match status" value="1"/>
</dbReference>
<keyword evidence="3" id="KW-0472">Membrane</keyword>
<dbReference type="EMBL" id="JAIGYQ010000001">
    <property type="protein sequence ID" value="MBX7489979.1"/>
    <property type="molecule type" value="Genomic_DNA"/>
</dbReference>
<keyword evidence="3" id="KW-0812">Transmembrane</keyword>
<reference evidence="5 6" key="1">
    <citation type="submission" date="2021-08" db="EMBL/GenBank/DDBJ databases">
        <title>Helicobacter spp. isolated from feces of Anatolian Ground Squirrel (Spermophilus xanthoprymnus) in Turkey.</title>
        <authorList>
            <person name="Aydin F."/>
            <person name="Abay S."/>
            <person name="Kayman T."/>
            <person name="Karakaya E."/>
            <person name="Saticioglu I.B."/>
        </authorList>
    </citation>
    <scope>NUCLEOTIDE SEQUENCE [LARGE SCALE GENOMIC DNA]</scope>
    <source>
        <strain evidence="5 6">Faydin-H70</strain>
    </source>
</reference>
<proteinExistence type="predicted"/>
<dbReference type="PROSITE" id="PS50111">
    <property type="entry name" value="CHEMOTAXIS_TRANSDUC_2"/>
    <property type="match status" value="1"/>
</dbReference>
<dbReference type="SUPFAM" id="SSF58104">
    <property type="entry name" value="Methyl-accepting chemotaxis protein (MCP) signaling domain"/>
    <property type="match status" value="1"/>
</dbReference>
<feature type="transmembrane region" description="Helical" evidence="3">
    <location>
        <begin position="30"/>
        <end position="47"/>
    </location>
</feature>
<accession>A0ABS7JKQ4</accession>
<dbReference type="Proteomes" id="UP000700059">
    <property type="component" value="Unassembled WGS sequence"/>
</dbReference>
<protein>
    <submittedName>
        <fullName evidence="5">Chemotaxis protein</fullName>
    </submittedName>
</protein>
<evidence type="ECO:0000313" key="5">
    <source>
        <dbReference type="EMBL" id="MBX7489979.1"/>
    </source>
</evidence>
<sequence>MKNLLIIGIVFCVVGFGLEAFTQGFSPHLAIYVLIIAVLGYGIIKFTKREYLIQNMLKVTSLYKKGQFEQRVLHINGDEDLCEMAHNLNTVTDNIEAFMREISTAIRSSQEGKYYRLAYAQGLKGAFIQDINNINAILLKIEENARANIQNVLAKALLDMSLGSQNENLTKISSDLDGDMQQLDVVNDNVTHITKSAKNSQKDVACITESIDALMVIINENLAAVESFTQKSKDISSVVDIIADIANQTNLLALNASIEAARAGEHGRGFAVVADEVRQLAEKTHKATNGISMVVQNMQQEIAEIQDNFTQISDYANSTHSNITNFNAVFSKMEQTTTTLQDVFNKLSSRLLRSISKLEHIVYKSNLYLSFNLRKETCNFNAINPISKYLDDEKMLQKVGNLDIEGLNQTKIALLKNTNFALEKLSHTLTKENVESITDTFEDIEKSSKRAVALLDSI</sequence>
<keyword evidence="3" id="KW-1133">Transmembrane helix</keyword>
<dbReference type="Pfam" id="PF00015">
    <property type="entry name" value="MCPsignal"/>
    <property type="match status" value="1"/>
</dbReference>
<organism evidence="5 6">
    <name type="scientific">Helicobacter turcicus</name>
    <dbReference type="NCBI Taxonomy" id="2867412"/>
    <lineage>
        <taxon>Bacteria</taxon>
        <taxon>Pseudomonadati</taxon>
        <taxon>Campylobacterota</taxon>
        <taxon>Epsilonproteobacteria</taxon>
        <taxon>Campylobacterales</taxon>
        <taxon>Helicobacteraceae</taxon>
        <taxon>Helicobacter</taxon>
    </lineage>
</organism>
<evidence type="ECO:0000256" key="1">
    <source>
        <dbReference type="ARBA" id="ARBA00023224"/>
    </source>
</evidence>